<dbReference type="PROSITE" id="PS50104">
    <property type="entry name" value="TIR"/>
    <property type="match status" value="1"/>
</dbReference>
<dbReference type="InterPro" id="IPR000157">
    <property type="entry name" value="TIR_dom"/>
</dbReference>
<organism>
    <name type="scientific">Branchiostoma floridae</name>
    <name type="common">Florida lancelet</name>
    <name type="synonym">Amphioxus</name>
    <dbReference type="NCBI Taxonomy" id="7739"/>
    <lineage>
        <taxon>Eukaryota</taxon>
        <taxon>Metazoa</taxon>
        <taxon>Chordata</taxon>
        <taxon>Cephalochordata</taxon>
        <taxon>Leptocardii</taxon>
        <taxon>Amphioxiformes</taxon>
        <taxon>Branchiostomatidae</taxon>
        <taxon>Branchiostoma</taxon>
    </lineage>
</organism>
<dbReference type="InterPro" id="IPR056564">
    <property type="entry name" value="Ig-like_KY"/>
</dbReference>
<protein>
    <recommendedName>
        <fullName evidence="2">TIR domain-containing protein</fullName>
    </recommendedName>
</protein>
<dbReference type="EMBL" id="GG666626">
    <property type="protein sequence ID" value="EEN47813.1"/>
    <property type="molecule type" value="Genomic_DNA"/>
</dbReference>
<dbReference type="Pfam" id="PF23265">
    <property type="entry name" value="Ig-like_KY"/>
    <property type="match status" value="1"/>
</dbReference>
<evidence type="ECO:0000256" key="1">
    <source>
        <dbReference type="SAM" id="MobiDB-lite"/>
    </source>
</evidence>
<dbReference type="InParanoid" id="C3ZI71"/>
<feature type="region of interest" description="Disordered" evidence="1">
    <location>
        <begin position="341"/>
        <end position="422"/>
    </location>
</feature>
<reference evidence="3" key="1">
    <citation type="journal article" date="2008" name="Nature">
        <title>The amphioxus genome and the evolution of the chordate karyotype.</title>
        <authorList>
            <consortium name="US DOE Joint Genome Institute (JGI-PGF)"/>
            <person name="Putnam N.H."/>
            <person name="Butts T."/>
            <person name="Ferrier D.E.K."/>
            <person name="Furlong R.F."/>
            <person name="Hellsten U."/>
            <person name="Kawashima T."/>
            <person name="Robinson-Rechavi M."/>
            <person name="Shoguchi E."/>
            <person name="Terry A."/>
            <person name="Yu J.-K."/>
            <person name="Benito-Gutierrez E.L."/>
            <person name="Dubchak I."/>
            <person name="Garcia-Fernandez J."/>
            <person name="Gibson-Brown J.J."/>
            <person name="Grigoriev I.V."/>
            <person name="Horton A.C."/>
            <person name="de Jong P.J."/>
            <person name="Jurka J."/>
            <person name="Kapitonov V.V."/>
            <person name="Kohara Y."/>
            <person name="Kuroki Y."/>
            <person name="Lindquist E."/>
            <person name="Lucas S."/>
            <person name="Osoegawa K."/>
            <person name="Pennacchio L.A."/>
            <person name="Salamov A.A."/>
            <person name="Satou Y."/>
            <person name="Sauka-Spengler T."/>
            <person name="Schmutz J."/>
            <person name="Shin-I T."/>
            <person name="Toyoda A."/>
            <person name="Bronner-Fraser M."/>
            <person name="Fujiyama A."/>
            <person name="Holland L.Z."/>
            <person name="Holland P.W.H."/>
            <person name="Satoh N."/>
            <person name="Rokhsar D.S."/>
        </authorList>
    </citation>
    <scope>NUCLEOTIDE SEQUENCE [LARGE SCALE GENOMIC DNA]</scope>
    <source>
        <strain evidence="3">S238N-H82</strain>
        <tissue evidence="3">Testes</tissue>
    </source>
</reference>
<name>C3ZI71_BRAFL</name>
<accession>C3ZI71</accession>
<evidence type="ECO:0000313" key="3">
    <source>
        <dbReference type="EMBL" id="EEN47813.1"/>
    </source>
</evidence>
<dbReference type="PANTHER" id="PTHR46270:SF2">
    <property type="entry name" value="TIR DOMAIN-CONTAINING PROTEIN"/>
    <property type="match status" value="1"/>
</dbReference>
<feature type="domain" description="TIR" evidence="2">
    <location>
        <begin position="543"/>
        <end position="666"/>
    </location>
</feature>
<sequence length="678" mass="77013">MGLVCSTGGELPISGPVVGCPVCDNRPSEQATWAGQFQVSQERLQHLARWNEQAPFFSTFEGLVDYLTGQTTSDVERFWVLFHWIQLECRRHEQTHKPQSEDSPWGFLRAVQNGTRSHAELYKKLCRTARLKCKIVSGLCKSIADTSEEASVTGGASKSSWNEVTINGRRGLVDCRLELDFEQIRIPPFYFLSQPTHFTTAHFPDNRSHQLLEVNITLEQFQGHVNCFPHFFDLEKDAIENHSGDVSTNDGIAVLKLGTTKPVKCCLQSSDRITVQSRFDLSKHVKQLRTSVDGQVAIIVRPPFLGRYKLKVWLQDEKSDTLLPVCRYTIVCGKVAKDCSPFKSDAESHQRTYQRKKKNRTSTSSQEPTKPTRPSSITWSDEPVSSPGKSRSVRTRLQEDKYSDQVSSEVAPTENMPPVEGNADYPKTYKAWTRECVLYRPKARTLSKGALVKFKLAVPHINRLAVLLPFSEDGYKKVPLKSRDGGTTWKGKARVPNGDDAERRYVFVVGTPNGTTEGQYLLEYDIELHDLRDSRLKPLPDGFTYHIMISYSWAQQEVIIKVKEHLNKVGYRVWLDKDEMGGTMLESMARGVRSSAIVIIAFSEDYVISDNCKREANFASDQKREIVPLKMTTYYPDNWLGMLISGKYYVDFSSPGPLVDKLKELEFQIENRLKKLAQ</sequence>
<evidence type="ECO:0000259" key="2">
    <source>
        <dbReference type="PROSITE" id="PS50104"/>
    </source>
</evidence>
<proteinExistence type="predicted"/>
<dbReference type="Pfam" id="PF13676">
    <property type="entry name" value="TIR_2"/>
    <property type="match status" value="1"/>
</dbReference>
<dbReference type="eggNOG" id="KOG4575">
    <property type="taxonomic scope" value="Eukaryota"/>
</dbReference>
<dbReference type="AlphaFoldDB" id="C3ZI71"/>
<dbReference type="STRING" id="7739.C3ZI71"/>
<feature type="compositionally biased region" description="Polar residues" evidence="1">
    <location>
        <begin position="361"/>
        <end position="379"/>
    </location>
</feature>
<dbReference type="GO" id="GO:0007165">
    <property type="term" value="P:signal transduction"/>
    <property type="evidence" value="ECO:0007669"/>
    <property type="project" value="InterPro"/>
</dbReference>
<gene>
    <name evidence="3" type="ORF">BRAFLDRAFT_83590</name>
</gene>
<dbReference type="PANTHER" id="PTHR46270">
    <property type="entry name" value="ARMADILLO-TYPE FOLD-RELATED"/>
    <property type="match status" value="1"/>
</dbReference>
<dbReference type="SUPFAM" id="SSF52200">
    <property type="entry name" value="Toll/Interleukin receptor TIR domain"/>
    <property type="match status" value="1"/>
</dbReference>
<dbReference type="InterPro" id="IPR035897">
    <property type="entry name" value="Toll_tir_struct_dom_sf"/>
</dbReference>
<dbReference type="Gene3D" id="3.40.50.10140">
    <property type="entry name" value="Toll/interleukin-1 receptor homology (TIR) domain"/>
    <property type="match status" value="1"/>
</dbReference>